<dbReference type="Proteomes" id="UP001370490">
    <property type="component" value="Unassembled WGS sequence"/>
</dbReference>
<organism evidence="2 3">
    <name type="scientific">Dillenia turbinata</name>
    <dbReference type="NCBI Taxonomy" id="194707"/>
    <lineage>
        <taxon>Eukaryota</taxon>
        <taxon>Viridiplantae</taxon>
        <taxon>Streptophyta</taxon>
        <taxon>Embryophyta</taxon>
        <taxon>Tracheophyta</taxon>
        <taxon>Spermatophyta</taxon>
        <taxon>Magnoliopsida</taxon>
        <taxon>eudicotyledons</taxon>
        <taxon>Gunneridae</taxon>
        <taxon>Pentapetalae</taxon>
        <taxon>Dilleniales</taxon>
        <taxon>Dilleniaceae</taxon>
        <taxon>Dillenia</taxon>
    </lineage>
</organism>
<dbReference type="CDD" id="cd06222">
    <property type="entry name" value="RNase_H_like"/>
    <property type="match status" value="1"/>
</dbReference>
<feature type="domain" description="RNase H type-1" evidence="1">
    <location>
        <begin position="1"/>
        <end position="56"/>
    </location>
</feature>
<dbReference type="PANTHER" id="PTHR47723">
    <property type="entry name" value="OS05G0353850 PROTEIN"/>
    <property type="match status" value="1"/>
</dbReference>
<evidence type="ECO:0000313" key="2">
    <source>
        <dbReference type="EMBL" id="KAK6930854.1"/>
    </source>
</evidence>
<evidence type="ECO:0000259" key="1">
    <source>
        <dbReference type="Pfam" id="PF13456"/>
    </source>
</evidence>
<dbReference type="InterPro" id="IPR002156">
    <property type="entry name" value="RNaseH_domain"/>
</dbReference>
<evidence type="ECO:0000313" key="3">
    <source>
        <dbReference type="Proteomes" id="UP001370490"/>
    </source>
</evidence>
<dbReference type="PANTHER" id="PTHR47723:SF19">
    <property type="entry name" value="POLYNUCLEOTIDYL TRANSFERASE, RIBONUCLEASE H-LIKE SUPERFAMILY PROTEIN"/>
    <property type="match status" value="1"/>
</dbReference>
<dbReference type="InterPro" id="IPR036397">
    <property type="entry name" value="RNaseH_sf"/>
</dbReference>
<sequence>MEVDSMAVVNLLRESSASDHPLGDIIRECQELMAEVNVVQIRYIYREGSKCADHLAVLGHDCISGPLEFSSPLPTLLRLMQDDMRGVKSLRSEFSTPANAPTEFGLSL</sequence>
<gene>
    <name evidence="2" type="ORF">RJ641_002647</name>
</gene>
<dbReference type="GO" id="GO:0003676">
    <property type="term" value="F:nucleic acid binding"/>
    <property type="evidence" value="ECO:0007669"/>
    <property type="project" value="InterPro"/>
</dbReference>
<keyword evidence="3" id="KW-1185">Reference proteome</keyword>
<accession>A0AAN8Z8Q1</accession>
<protein>
    <submittedName>
        <fullName evidence="2">Ribonuclease H domain</fullName>
    </submittedName>
</protein>
<dbReference type="SUPFAM" id="SSF53098">
    <property type="entry name" value="Ribonuclease H-like"/>
    <property type="match status" value="1"/>
</dbReference>
<dbReference type="InterPro" id="IPR053151">
    <property type="entry name" value="RNase_H-like"/>
</dbReference>
<dbReference type="EMBL" id="JBAMMX010000011">
    <property type="protein sequence ID" value="KAK6930854.1"/>
    <property type="molecule type" value="Genomic_DNA"/>
</dbReference>
<dbReference type="AlphaFoldDB" id="A0AAN8Z8Q1"/>
<dbReference type="Pfam" id="PF13456">
    <property type="entry name" value="RVT_3"/>
    <property type="match status" value="1"/>
</dbReference>
<dbReference type="InterPro" id="IPR044730">
    <property type="entry name" value="RNase_H-like_dom_plant"/>
</dbReference>
<reference evidence="2 3" key="1">
    <citation type="submission" date="2023-12" db="EMBL/GenBank/DDBJ databases">
        <title>A high-quality genome assembly for Dillenia turbinata (Dilleniales).</title>
        <authorList>
            <person name="Chanderbali A."/>
        </authorList>
    </citation>
    <scope>NUCLEOTIDE SEQUENCE [LARGE SCALE GENOMIC DNA]</scope>
    <source>
        <strain evidence="2">LSX21</strain>
        <tissue evidence="2">Leaf</tissue>
    </source>
</reference>
<name>A0AAN8Z8Q1_9MAGN</name>
<dbReference type="GO" id="GO:0004523">
    <property type="term" value="F:RNA-DNA hybrid ribonuclease activity"/>
    <property type="evidence" value="ECO:0007669"/>
    <property type="project" value="InterPro"/>
</dbReference>
<proteinExistence type="predicted"/>
<dbReference type="InterPro" id="IPR012337">
    <property type="entry name" value="RNaseH-like_sf"/>
</dbReference>
<comment type="caution">
    <text evidence="2">The sequence shown here is derived from an EMBL/GenBank/DDBJ whole genome shotgun (WGS) entry which is preliminary data.</text>
</comment>
<dbReference type="Gene3D" id="3.30.420.10">
    <property type="entry name" value="Ribonuclease H-like superfamily/Ribonuclease H"/>
    <property type="match status" value="1"/>
</dbReference>